<dbReference type="OrthoDB" id="25198at2"/>
<evidence type="ECO:0000256" key="2">
    <source>
        <dbReference type="ARBA" id="ARBA00022723"/>
    </source>
</evidence>
<keyword evidence="4" id="KW-0460">Magnesium</keyword>
<dbReference type="SUPFAM" id="SSF56784">
    <property type="entry name" value="HAD-like"/>
    <property type="match status" value="1"/>
</dbReference>
<dbReference type="SFLD" id="SFLDS00003">
    <property type="entry name" value="Haloacid_Dehalogenase"/>
    <property type="match status" value="1"/>
</dbReference>
<dbReference type="PANTHER" id="PTHR46470">
    <property type="entry name" value="N-ACYLNEURAMINATE-9-PHOSPHATASE"/>
    <property type="match status" value="1"/>
</dbReference>
<comment type="cofactor">
    <cofactor evidence="1">
        <name>Mg(2+)</name>
        <dbReference type="ChEBI" id="CHEBI:18420"/>
    </cofactor>
</comment>
<evidence type="ECO:0000256" key="1">
    <source>
        <dbReference type="ARBA" id="ARBA00001946"/>
    </source>
</evidence>
<dbReference type="Gene3D" id="1.10.150.240">
    <property type="entry name" value="Putative phosphatase, domain 2"/>
    <property type="match status" value="1"/>
</dbReference>
<dbReference type="InterPro" id="IPR051400">
    <property type="entry name" value="HAD-like_hydrolase"/>
</dbReference>
<dbReference type="NCBIfam" id="TIGR01549">
    <property type="entry name" value="HAD-SF-IA-v1"/>
    <property type="match status" value="1"/>
</dbReference>
<gene>
    <name evidence="5" type="ORF">DNH61_08795</name>
</gene>
<dbReference type="GO" id="GO:0046872">
    <property type="term" value="F:metal ion binding"/>
    <property type="evidence" value="ECO:0007669"/>
    <property type="project" value="UniProtKB-KW"/>
</dbReference>
<dbReference type="AlphaFoldDB" id="A0A2W1LAN9"/>
<dbReference type="PRINTS" id="PR00413">
    <property type="entry name" value="HADHALOGNASE"/>
</dbReference>
<dbReference type="GO" id="GO:0044281">
    <property type="term" value="P:small molecule metabolic process"/>
    <property type="evidence" value="ECO:0007669"/>
    <property type="project" value="UniProtKB-ARBA"/>
</dbReference>
<dbReference type="InterPro" id="IPR023214">
    <property type="entry name" value="HAD_sf"/>
</dbReference>
<name>A0A2W1LAN9_9BACL</name>
<dbReference type="EMBL" id="QKRB01000041">
    <property type="protein sequence ID" value="PZD96286.1"/>
    <property type="molecule type" value="Genomic_DNA"/>
</dbReference>
<keyword evidence="3" id="KW-0378">Hydrolase</keyword>
<reference evidence="5 6" key="1">
    <citation type="submission" date="2018-06" db="EMBL/GenBank/DDBJ databases">
        <title>Paenibacillus imtechensis sp. nov.</title>
        <authorList>
            <person name="Pinnaka A.K."/>
            <person name="Singh H."/>
            <person name="Kaur M."/>
        </authorList>
    </citation>
    <scope>NUCLEOTIDE SEQUENCE [LARGE SCALE GENOMIC DNA]</scope>
    <source>
        <strain evidence="5 6">SMB1</strain>
    </source>
</reference>
<protein>
    <recommendedName>
        <fullName evidence="7">HAD family hydrolase</fullName>
    </recommendedName>
</protein>
<evidence type="ECO:0000256" key="3">
    <source>
        <dbReference type="ARBA" id="ARBA00022801"/>
    </source>
</evidence>
<dbReference type="InterPro" id="IPR006439">
    <property type="entry name" value="HAD-SF_hydro_IA"/>
</dbReference>
<keyword evidence="6" id="KW-1185">Reference proteome</keyword>
<dbReference type="Gene3D" id="3.40.50.1000">
    <property type="entry name" value="HAD superfamily/HAD-like"/>
    <property type="match status" value="1"/>
</dbReference>
<dbReference type="GO" id="GO:0016791">
    <property type="term" value="F:phosphatase activity"/>
    <property type="evidence" value="ECO:0007669"/>
    <property type="project" value="TreeGrafter"/>
</dbReference>
<dbReference type="InterPro" id="IPR036412">
    <property type="entry name" value="HAD-like_sf"/>
</dbReference>
<evidence type="ECO:0000313" key="6">
    <source>
        <dbReference type="Proteomes" id="UP000249522"/>
    </source>
</evidence>
<organism evidence="5 6">
    <name type="scientific">Paenibacillus sambharensis</name>
    <dbReference type="NCBI Taxonomy" id="1803190"/>
    <lineage>
        <taxon>Bacteria</taxon>
        <taxon>Bacillati</taxon>
        <taxon>Bacillota</taxon>
        <taxon>Bacilli</taxon>
        <taxon>Bacillales</taxon>
        <taxon>Paenibacillaceae</taxon>
        <taxon>Paenibacillus</taxon>
    </lineage>
</organism>
<accession>A0A2W1LAN9</accession>
<dbReference type="InterPro" id="IPR023198">
    <property type="entry name" value="PGP-like_dom2"/>
</dbReference>
<comment type="caution">
    <text evidence="5">The sequence shown here is derived from an EMBL/GenBank/DDBJ whole genome shotgun (WGS) entry which is preliminary data.</text>
</comment>
<dbReference type="Proteomes" id="UP000249522">
    <property type="component" value="Unassembled WGS sequence"/>
</dbReference>
<dbReference type="Pfam" id="PF00702">
    <property type="entry name" value="Hydrolase"/>
    <property type="match status" value="1"/>
</dbReference>
<evidence type="ECO:0000256" key="4">
    <source>
        <dbReference type="ARBA" id="ARBA00022842"/>
    </source>
</evidence>
<evidence type="ECO:0000313" key="5">
    <source>
        <dbReference type="EMBL" id="PZD96286.1"/>
    </source>
</evidence>
<sequence>MNQPNANRKAVFFDLDDTLYDQLIPFQTAAERHVPGELLAKVPAADLFRTVRKHSDELWEPYLRGELPLDVMRVLRIQKAFAEFDIHLEEDACSKIQDEYLAEQGRIKLLPGVADCLIELERSGWTIGVITNGPAEHQRRKAAALQIDWFIPDEHIFISGAVGIAKPDARIFEHANRVTGTRPENSIYIGDSWANDVVGARVAGWQCIWYNKRNAEPGEGQMPEMTVTTFEGLASRLYGLAAGREAALAEGRLKQE</sequence>
<dbReference type="RefSeq" id="WP_111146284.1">
    <property type="nucleotide sequence ID" value="NZ_QKRB01000041.1"/>
</dbReference>
<keyword evidence="2" id="KW-0479">Metal-binding</keyword>
<dbReference type="PANTHER" id="PTHR46470:SF2">
    <property type="entry name" value="GLYCERALDEHYDE 3-PHOSPHATE PHOSPHATASE"/>
    <property type="match status" value="1"/>
</dbReference>
<dbReference type="SFLD" id="SFLDG01129">
    <property type="entry name" value="C1.5:_HAD__Beta-PGM__Phosphata"/>
    <property type="match status" value="1"/>
</dbReference>
<evidence type="ECO:0008006" key="7">
    <source>
        <dbReference type="Google" id="ProtNLM"/>
    </source>
</evidence>
<proteinExistence type="predicted"/>